<dbReference type="CDD" id="cd02440">
    <property type="entry name" value="AdoMet_MTases"/>
    <property type="match status" value="1"/>
</dbReference>
<protein>
    <submittedName>
        <fullName evidence="1">SAM-dependent methyltransferase</fullName>
    </submittedName>
</protein>
<dbReference type="GO" id="GO:0008168">
    <property type="term" value="F:methyltransferase activity"/>
    <property type="evidence" value="ECO:0007669"/>
    <property type="project" value="UniProtKB-KW"/>
</dbReference>
<dbReference type="AlphaFoldDB" id="A0A7W6GI18"/>
<evidence type="ECO:0000313" key="2">
    <source>
        <dbReference type="Proteomes" id="UP000528964"/>
    </source>
</evidence>
<keyword evidence="1" id="KW-0489">Methyltransferase</keyword>
<sequence length="305" mass="35033">MSEAAFLAAFAKAQGLGSVEELTGQHAKRYSFQINSRERARKAATLLHDKLGIELEGRRVLDVGCAYGSFAIEFAKLGAQVVGIDVNEKWLKLADENARDEVAIPFLRCDASTIVARDMLREHGPFDLVIVNDVFEHIYDTAGVLANLTALMRPRACLYYKIPNGLATRSVLSEGHKKVFGISLLAPDYWPMFVSAPFQIYYRRWEYFEALYERYGFDINDFVPIHDDSEATTKRHITNDVARIRRRLKLKNFESRKQLSVARDACSYYFSEIASDLADERMEWRPLFKKYRQTFWEGALTYRGP</sequence>
<evidence type="ECO:0000313" key="1">
    <source>
        <dbReference type="EMBL" id="MBB3974404.1"/>
    </source>
</evidence>
<dbReference type="InterPro" id="IPR029063">
    <property type="entry name" value="SAM-dependent_MTases_sf"/>
</dbReference>
<keyword evidence="1" id="KW-0808">Transferase</keyword>
<organism evidence="1 2">
    <name type="scientific">Hansschlegelia beijingensis</name>
    <dbReference type="NCBI Taxonomy" id="1133344"/>
    <lineage>
        <taxon>Bacteria</taxon>
        <taxon>Pseudomonadati</taxon>
        <taxon>Pseudomonadota</taxon>
        <taxon>Alphaproteobacteria</taxon>
        <taxon>Hyphomicrobiales</taxon>
        <taxon>Methylopilaceae</taxon>
        <taxon>Hansschlegelia</taxon>
    </lineage>
</organism>
<accession>A0A7W6GI18</accession>
<dbReference type="EMBL" id="JACIDR010000006">
    <property type="protein sequence ID" value="MBB3974404.1"/>
    <property type="molecule type" value="Genomic_DNA"/>
</dbReference>
<dbReference type="SUPFAM" id="SSF53335">
    <property type="entry name" value="S-adenosyl-L-methionine-dependent methyltransferases"/>
    <property type="match status" value="1"/>
</dbReference>
<dbReference type="PANTHER" id="PTHR43861">
    <property type="entry name" value="TRANS-ACONITATE 2-METHYLTRANSFERASE-RELATED"/>
    <property type="match status" value="1"/>
</dbReference>
<reference evidence="1 2" key="1">
    <citation type="submission" date="2020-08" db="EMBL/GenBank/DDBJ databases">
        <title>Genomic Encyclopedia of Type Strains, Phase IV (KMG-IV): sequencing the most valuable type-strain genomes for metagenomic binning, comparative biology and taxonomic classification.</title>
        <authorList>
            <person name="Goeker M."/>
        </authorList>
    </citation>
    <scope>NUCLEOTIDE SEQUENCE [LARGE SCALE GENOMIC DNA]</scope>
    <source>
        <strain evidence="1 2">DSM 25481</strain>
    </source>
</reference>
<keyword evidence="2" id="KW-1185">Reference proteome</keyword>
<dbReference type="Gene3D" id="3.40.50.150">
    <property type="entry name" value="Vaccinia Virus protein VP39"/>
    <property type="match status" value="1"/>
</dbReference>
<proteinExistence type="predicted"/>
<dbReference type="Proteomes" id="UP000528964">
    <property type="component" value="Unassembled WGS sequence"/>
</dbReference>
<dbReference type="Pfam" id="PF13489">
    <property type="entry name" value="Methyltransf_23"/>
    <property type="match status" value="1"/>
</dbReference>
<dbReference type="GO" id="GO:0032259">
    <property type="term" value="P:methylation"/>
    <property type="evidence" value="ECO:0007669"/>
    <property type="project" value="UniProtKB-KW"/>
</dbReference>
<name>A0A7W6GI18_9HYPH</name>
<dbReference type="RefSeq" id="WP_183396262.1">
    <property type="nucleotide sequence ID" value="NZ_JACIDR010000006.1"/>
</dbReference>
<comment type="caution">
    <text evidence="1">The sequence shown here is derived from an EMBL/GenBank/DDBJ whole genome shotgun (WGS) entry which is preliminary data.</text>
</comment>
<gene>
    <name evidence="1" type="ORF">GGR24_003085</name>
</gene>
<dbReference type="PANTHER" id="PTHR43861:SF1">
    <property type="entry name" value="TRANS-ACONITATE 2-METHYLTRANSFERASE"/>
    <property type="match status" value="1"/>
</dbReference>